<dbReference type="EMBL" id="CM008048">
    <property type="protein sequence ID" value="PVH62586.1"/>
    <property type="molecule type" value="Genomic_DNA"/>
</dbReference>
<name>A0A2T8KK84_9POAL</name>
<feature type="region of interest" description="Disordered" evidence="1">
    <location>
        <begin position="121"/>
        <end position="147"/>
    </location>
</feature>
<evidence type="ECO:0000256" key="1">
    <source>
        <dbReference type="SAM" id="MobiDB-lite"/>
    </source>
</evidence>
<evidence type="ECO:0000313" key="2">
    <source>
        <dbReference type="EMBL" id="PVH62586.1"/>
    </source>
</evidence>
<dbReference type="Gramene" id="PVH62586">
    <property type="protein sequence ID" value="PVH62586"/>
    <property type="gene ID" value="PAHAL_3G329500"/>
</dbReference>
<dbReference type="AlphaFoldDB" id="A0A2T8KK84"/>
<proteinExistence type="predicted"/>
<dbReference type="Proteomes" id="UP000243499">
    <property type="component" value="Chromosome 3"/>
</dbReference>
<reference evidence="2" key="1">
    <citation type="submission" date="2018-04" db="EMBL/GenBank/DDBJ databases">
        <title>WGS assembly of Panicum hallii.</title>
        <authorList>
            <person name="Lovell J."/>
            <person name="Jenkins J."/>
            <person name="Lowry D."/>
            <person name="Mamidi S."/>
            <person name="Sreedasyam A."/>
            <person name="Weng X."/>
            <person name="Barry K."/>
            <person name="Bonette J."/>
            <person name="Campitelli B."/>
            <person name="Daum C."/>
            <person name="Gordon S."/>
            <person name="Gould B."/>
            <person name="Lipzen A."/>
            <person name="Macqueen A."/>
            <person name="Palacio-Mejia J."/>
            <person name="Plott C."/>
            <person name="Shakirov E."/>
            <person name="Shu S."/>
            <person name="Yoshinaga Y."/>
            <person name="Zane M."/>
            <person name="Rokhsar D."/>
            <person name="Grimwood J."/>
            <person name="Schmutz J."/>
            <person name="Juenger T."/>
        </authorList>
    </citation>
    <scope>NUCLEOTIDE SEQUENCE [LARGE SCALE GENOMIC DNA]</scope>
    <source>
        <strain evidence="2">FIL2</strain>
    </source>
</reference>
<protein>
    <submittedName>
        <fullName evidence="2">Uncharacterized protein</fullName>
    </submittedName>
</protein>
<accession>A0A2T8KK84</accession>
<sequence length="147" mass="15829">MGMVCFRCGDPHRHRDCTWTGECSLCGQNNKDVVCRKNPNGKVRREEISSSSSGTMQMLAAPPTRYLPALPIQQYMMAPPMTSPMVPTPQSGGYWLPHATTPSVSMVPFYSTPYGVTTRATPSSAISGAHAAPPSDDRNRGNVITGA</sequence>
<organism evidence="2">
    <name type="scientific">Panicum hallii</name>
    <dbReference type="NCBI Taxonomy" id="206008"/>
    <lineage>
        <taxon>Eukaryota</taxon>
        <taxon>Viridiplantae</taxon>
        <taxon>Streptophyta</taxon>
        <taxon>Embryophyta</taxon>
        <taxon>Tracheophyta</taxon>
        <taxon>Spermatophyta</taxon>
        <taxon>Magnoliopsida</taxon>
        <taxon>Liliopsida</taxon>
        <taxon>Poales</taxon>
        <taxon>Poaceae</taxon>
        <taxon>PACMAD clade</taxon>
        <taxon>Panicoideae</taxon>
        <taxon>Panicodae</taxon>
        <taxon>Paniceae</taxon>
        <taxon>Panicinae</taxon>
        <taxon>Panicum</taxon>
        <taxon>Panicum sect. Panicum</taxon>
    </lineage>
</organism>
<gene>
    <name evidence="2" type="ORF">PAHAL_3G329500</name>
</gene>